<dbReference type="SMART" id="SM00226">
    <property type="entry name" value="LMWPc"/>
    <property type="match status" value="1"/>
</dbReference>
<evidence type="ECO:0000313" key="4">
    <source>
        <dbReference type="Proteomes" id="UP000238356"/>
    </source>
</evidence>
<dbReference type="InterPro" id="IPR023485">
    <property type="entry name" value="Ptyr_pPase"/>
</dbReference>
<protein>
    <submittedName>
        <fullName evidence="3">Arsenate reductase ArsC</fullName>
    </submittedName>
</protein>
<keyword evidence="4" id="KW-1185">Reference proteome</keyword>
<name>A0A2S6A062_9NOCA</name>
<proteinExistence type="predicted"/>
<evidence type="ECO:0000313" key="3">
    <source>
        <dbReference type="EMBL" id="PPJ24323.1"/>
    </source>
</evidence>
<comment type="caution">
    <text evidence="3">The sequence shown here is derived from an EMBL/GenBank/DDBJ whole genome shotgun (WGS) entry which is preliminary data.</text>
</comment>
<feature type="domain" description="Phosphotyrosine protein phosphatase I" evidence="2">
    <location>
        <begin position="5"/>
        <end position="130"/>
    </location>
</feature>
<dbReference type="PANTHER" id="PTHR43428:SF1">
    <property type="entry name" value="ARSENATE REDUCTASE"/>
    <property type="match status" value="1"/>
</dbReference>
<dbReference type="CDD" id="cd16345">
    <property type="entry name" value="LMWP_ArsC"/>
    <property type="match status" value="1"/>
</dbReference>
<dbReference type="PANTHER" id="PTHR43428">
    <property type="entry name" value="ARSENATE REDUCTASE"/>
    <property type="match status" value="1"/>
</dbReference>
<dbReference type="GO" id="GO:0046685">
    <property type="term" value="P:response to arsenic-containing substance"/>
    <property type="evidence" value="ECO:0007669"/>
    <property type="project" value="UniProtKB-KW"/>
</dbReference>
<organism evidence="3 4">
    <name type="scientific">Nocardia nova</name>
    <dbReference type="NCBI Taxonomy" id="37330"/>
    <lineage>
        <taxon>Bacteria</taxon>
        <taxon>Bacillati</taxon>
        <taxon>Actinomycetota</taxon>
        <taxon>Actinomycetes</taxon>
        <taxon>Mycobacteriales</taxon>
        <taxon>Nocardiaceae</taxon>
        <taxon>Nocardia</taxon>
    </lineage>
</organism>
<dbReference type="Gene3D" id="3.40.50.2300">
    <property type="match status" value="1"/>
</dbReference>
<dbReference type="AlphaFoldDB" id="A0A2S6A062"/>
<evidence type="ECO:0000259" key="2">
    <source>
        <dbReference type="SMART" id="SM00226"/>
    </source>
</evidence>
<dbReference type="RefSeq" id="WP_063011963.1">
    <property type="nucleotide sequence ID" value="NZ_JADLQW010000028.1"/>
</dbReference>
<dbReference type="Proteomes" id="UP000238356">
    <property type="component" value="Unassembled WGS sequence"/>
</dbReference>
<accession>A0A2S6A062</accession>
<evidence type="ECO:0000256" key="1">
    <source>
        <dbReference type="ARBA" id="ARBA00022849"/>
    </source>
</evidence>
<reference evidence="3 4" key="1">
    <citation type="submission" date="2018-02" db="EMBL/GenBank/DDBJ databases">
        <title>8 Nocardia nova and 1 Nocardia cyriacigeorgica strain used for evolution to TMP-SMX.</title>
        <authorList>
            <person name="Mehta H."/>
            <person name="Weng J."/>
            <person name="Shamoo Y."/>
        </authorList>
    </citation>
    <scope>NUCLEOTIDE SEQUENCE [LARGE SCALE GENOMIC DNA]</scope>
    <source>
        <strain evidence="3 4">BAA2227</strain>
    </source>
</reference>
<dbReference type="InterPro" id="IPR036196">
    <property type="entry name" value="Ptyr_pPase_sf"/>
</dbReference>
<dbReference type="Pfam" id="PF01451">
    <property type="entry name" value="LMWPc"/>
    <property type="match status" value="1"/>
</dbReference>
<dbReference type="SUPFAM" id="SSF52788">
    <property type="entry name" value="Phosphotyrosine protein phosphatases I"/>
    <property type="match status" value="1"/>
</dbReference>
<sequence>MASTPSVLFVCVHNAGRSQMAQGFLTHLAGNRVEVRSAGTEPADTINPAAIRVMAEIGIDITAQTPKILTPDTVQTSDIVITMGCGDNCPYFPGVDYRDWKLDDPAGLGIDAVRPIRDQIRTHIEQLIAELLPTYTTN</sequence>
<dbReference type="EMBL" id="PSZD01000020">
    <property type="protein sequence ID" value="PPJ24323.1"/>
    <property type="molecule type" value="Genomic_DNA"/>
</dbReference>
<gene>
    <name evidence="3" type="ORF">C5F51_26450</name>
</gene>
<keyword evidence="1" id="KW-0059">Arsenical resistance</keyword>